<keyword evidence="1" id="KW-0969">Cilium</keyword>
<dbReference type="Proteomes" id="UP000633731">
    <property type="component" value="Unassembled WGS sequence"/>
</dbReference>
<evidence type="ECO:0000313" key="1">
    <source>
        <dbReference type="EMBL" id="MBK4724665.1"/>
    </source>
</evidence>
<accession>A0ACC5RJJ3</accession>
<keyword evidence="2" id="KW-1185">Reference proteome</keyword>
<reference evidence="1" key="1">
    <citation type="submission" date="2021-01" db="EMBL/GenBank/DDBJ databases">
        <title>Draft genome of Pantoea agglomerans Eh 335.</title>
        <authorList>
            <person name="Emsley S.A."/>
            <person name="Oline D.K."/>
            <person name="Saw J.H."/>
            <person name="Ushijima B."/>
            <person name="Videau P."/>
            <person name="Koyack M.J."/>
        </authorList>
    </citation>
    <scope>NUCLEOTIDE SEQUENCE</scope>
    <source>
        <strain evidence="1">Eh 335</strain>
    </source>
</reference>
<organism evidence="1 2">
    <name type="scientific">Enterobacter agglomerans</name>
    <name type="common">Erwinia herbicola</name>
    <name type="synonym">Pantoea agglomerans</name>
    <dbReference type="NCBI Taxonomy" id="549"/>
    <lineage>
        <taxon>Bacteria</taxon>
        <taxon>Pseudomonadati</taxon>
        <taxon>Pseudomonadota</taxon>
        <taxon>Gammaproteobacteria</taxon>
        <taxon>Enterobacterales</taxon>
        <taxon>Erwiniaceae</taxon>
        <taxon>Pantoea</taxon>
        <taxon>Pantoea agglomerans group</taxon>
    </lineage>
</organism>
<sequence length="143" mass="16465">MSSQTEHVKALLQDLKQDTEHYQRLEQLLEQQREAMFTCNAGRTTEIDNELMSLYPLLQNSARRRADTLTGFTLSPDGRGLVALFSRLPAVVSQQATAWWEQLEQQALLCKQLNQRNGLLLNSQQEVLGTLLYHDPQDFIYSR</sequence>
<keyword evidence="1" id="KW-0966">Cell projection</keyword>
<name>A0ACC5RJJ3_ENTAG</name>
<proteinExistence type="predicted"/>
<keyword evidence="1" id="KW-0282">Flagellum</keyword>
<comment type="caution">
    <text evidence="1">The sequence shown here is derived from an EMBL/GenBank/DDBJ whole genome shotgun (WGS) entry which is preliminary data.</text>
</comment>
<gene>
    <name evidence="1" type="primary">flgN</name>
    <name evidence="1" type="ORF">JJL49_05410</name>
</gene>
<dbReference type="EMBL" id="JAEOXF010000002">
    <property type="protein sequence ID" value="MBK4724665.1"/>
    <property type="molecule type" value="Genomic_DNA"/>
</dbReference>
<evidence type="ECO:0000313" key="2">
    <source>
        <dbReference type="Proteomes" id="UP000633731"/>
    </source>
</evidence>
<protein>
    <submittedName>
        <fullName evidence="1">Flagellar export chaperone FlgN</fullName>
    </submittedName>
</protein>